<organism evidence="2 3">
    <name type="scientific">Mytilus coruscus</name>
    <name type="common">Sea mussel</name>
    <dbReference type="NCBI Taxonomy" id="42192"/>
    <lineage>
        <taxon>Eukaryota</taxon>
        <taxon>Metazoa</taxon>
        <taxon>Spiralia</taxon>
        <taxon>Lophotrochozoa</taxon>
        <taxon>Mollusca</taxon>
        <taxon>Bivalvia</taxon>
        <taxon>Autobranchia</taxon>
        <taxon>Pteriomorphia</taxon>
        <taxon>Mytilida</taxon>
        <taxon>Mytiloidea</taxon>
        <taxon>Mytilidae</taxon>
        <taxon>Mytilinae</taxon>
        <taxon>Mytilus</taxon>
    </lineage>
</organism>
<evidence type="ECO:0000256" key="1">
    <source>
        <dbReference type="SAM" id="MobiDB-lite"/>
    </source>
</evidence>
<gene>
    <name evidence="2" type="ORF">MCOR_15926</name>
</gene>
<name>A0A6J8BAI2_MYTCO</name>
<feature type="compositionally biased region" description="Polar residues" evidence="1">
    <location>
        <begin position="39"/>
        <end position="48"/>
    </location>
</feature>
<evidence type="ECO:0000313" key="3">
    <source>
        <dbReference type="Proteomes" id="UP000507470"/>
    </source>
</evidence>
<evidence type="ECO:0000313" key="2">
    <source>
        <dbReference type="EMBL" id="CAC5379924.1"/>
    </source>
</evidence>
<reference evidence="2 3" key="1">
    <citation type="submission" date="2020-06" db="EMBL/GenBank/DDBJ databases">
        <authorList>
            <person name="Li R."/>
            <person name="Bekaert M."/>
        </authorList>
    </citation>
    <scope>NUCLEOTIDE SEQUENCE [LARGE SCALE GENOMIC DNA]</scope>
    <source>
        <strain evidence="3">wild</strain>
    </source>
</reference>
<sequence>MSDPKEEEISLQDNISASGDLADELHVYHAVDIAEASGCQSNVQSENSLSEKHKKKKKRPNHAKRDFSSDSSESESDDYSKRRKKSKATKINNQDLKTARLLLRDKQECLAKNDKHLFGSEFKEELKEWSKTKKEASEMTLALGGGKTKSRTRRRWSTMTHLLSLKVNDRNKRNRIKTNCPSVKASESFTGSKKIRRQRQLPWKWFQRGNKRG</sequence>
<accession>A0A6J8BAI2</accession>
<dbReference type="Proteomes" id="UP000507470">
    <property type="component" value="Unassembled WGS sequence"/>
</dbReference>
<dbReference type="EMBL" id="CACVKT020002758">
    <property type="protein sequence ID" value="CAC5379924.1"/>
    <property type="molecule type" value="Genomic_DNA"/>
</dbReference>
<feature type="compositionally biased region" description="Basic residues" evidence="1">
    <location>
        <begin position="52"/>
        <end position="62"/>
    </location>
</feature>
<keyword evidence="3" id="KW-1185">Reference proteome</keyword>
<proteinExistence type="predicted"/>
<protein>
    <submittedName>
        <fullName evidence="2">Uncharacterized protein</fullName>
    </submittedName>
</protein>
<dbReference type="AlphaFoldDB" id="A0A6J8BAI2"/>
<feature type="region of interest" description="Disordered" evidence="1">
    <location>
        <begin position="39"/>
        <end position="92"/>
    </location>
</feature>